<evidence type="ECO:0000256" key="6">
    <source>
        <dbReference type="SAM" id="Phobius"/>
    </source>
</evidence>
<dbReference type="InParanoid" id="A0A165QS64"/>
<feature type="transmembrane region" description="Helical" evidence="6">
    <location>
        <begin position="335"/>
        <end position="352"/>
    </location>
</feature>
<feature type="region of interest" description="Disordered" evidence="5">
    <location>
        <begin position="379"/>
        <end position="400"/>
    </location>
</feature>
<feature type="transmembrane region" description="Helical" evidence="6">
    <location>
        <begin position="309"/>
        <end position="328"/>
    </location>
</feature>
<dbReference type="Gene3D" id="3.10.20.90">
    <property type="entry name" value="Phosphatidylinositol 3-kinase Catalytic Subunit, Chain A, domain 1"/>
    <property type="match status" value="1"/>
</dbReference>
<evidence type="ECO:0000259" key="7">
    <source>
        <dbReference type="PROSITE" id="PS50053"/>
    </source>
</evidence>
<evidence type="ECO:0000256" key="3">
    <source>
        <dbReference type="ARBA" id="ARBA00022989"/>
    </source>
</evidence>
<sequence length="534" mass="57473">MAADSTRFNVQLPTHSTSFQVSVPSSSTVIQLKETISETCPGRPTRAGQRVIYKGRIVDDSSVVSDIWNSGETEYTIHVAVDPNAWTTQPPQNLPPPSYASGPPSPLPRTQSAPPPMAASAYPSASTPSYIPAGPPFSVAFVHHTHVNALRVLCGLPRVMWWGTAHDVAGARAFSKATIEGSGASWPVVFDMEYPPSNPAEGEGVQYAVGFNDSLPFLFLQTPDATPTAQQRHALKVLEATLPLLNQTPLIQTQFLQQVAQALQTSATTTARALAPHLAARRQQQQPGGRFVALGGAAMRPLAQIQFRLLAFPLLMLIFRASLLLYIFSPTRRPMFALLIAAWCAWEVYGAFRAAMVIPEGPRAAAAAAAAVAADAPRAPEGGAANNAQGAPAPPQANGLQATLFGTAGQDPDLVARLANIDLAAQAAMLEPGAAPAPPPTLAQRAKAFVTLLVLSMHPAWWNRRRRALRNREGQLRTTYRQVDAEELQQEQQQQGENGQDGQQQERRPPPPLPPAGWAAAYIERVRNVEWVDE</sequence>
<dbReference type="STRING" id="1314781.A0A165QS64"/>
<feature type="compositionally biased region" description="Pro residues" evidence="5">
    <location>
        <begin position="92"/>
        <end position="117"/>
    </location>
</feature>
<evidence type="ECO:0000256" key="2">
    <source>
        <dbReference type="ARBA" id="ARBA00022692"/>
    </source>
</evidence>
<keyword evidence="9" id="KW-1185">Reference proteome</keyword>
<dbReference type="GO" id="GO:0016020">
    <property type="term" value="C:membrane"/>
    <property type="evidence" value="ECO:0007669"/>
    <property type="project" value="UniProtKB-SubCell"/>
</dbReference>
<gene>
    <name evidence="8" type="ORF">EXIGLDRAFT_827939</name>
</gene>
<evidence type="ECO:0000256" key="5">
    <source>
        <dbReference type="SAM" id="MobiDB-lite"/>
    </source>
</evidence>
<reference evidence="8 9" key="1">
    <citation type="journal article" date="2016" name="Mol. Biol. Evol.">
        <title>Comparative Genomics of Early-Diverging Mushroom-Forming Fungi Provides Insights into the Origins of Lignocellulose Decay Capabilities.</title>
        <authorList>
            <person name="Nagy L.G."/>
            <person name="Riley R."/>
            <person name="Tritt A."/>
            <person name="Adam C."/>
            <person name="Daum C."/>
            <person name="Floudas D."/>
            <person name="Sun H."/>
            <person name="Yadav J.S."/>
            <person name="Pangilinan J."/>
            <person name="Larsson K.H."/>
            <person name="Matsuura K."/>
            <person name="Barry K."/>
            <person name="Labutti K."/>
            <person name="Kuo R."/>
            <person name="Ohm R.A."/>
            <person name="Bhattacharya S.S."/>
            <person name="Shirouzu T."/>
            <person name="Yoshinaga Y."/>
            <person name="Martin F.M."/>
            <person name="Grigoriev I.V."/>
            <person name="Hibbett D.S."/>
        </authorList>
    </citation>
    <scope>NUCLEOTIDE SEQUENCE [LARGE SCALE GENOMIC DNA]</scope>
    <source>
        <strain evidence="8 9">HHB12029</strain>
    </source>
</reference>
<evidence type="ECO:0000313" key="8">
    <source>
        <dbReference type="EMBL" id="KZW04003.1"/>
    </source>
</evidence>
<evidence type="ECO:0000313" key="9">
    <source>
        <dbReference type="Proteomes" id="UP000077266"/>
    </source>
</evidence>
<evidence type="ECO:0000256" key="1">
    <source>
        <dbReference type="ARBA" id="ARBA00004370"/>
    </source>
</evidence>
<dbReference type="Pfam" id="PF00240">
    <property type="entry name" value="ubiquitin"/>
    <property type="match status" value="1"/>
</dbReference>
<proteinExistence type="predicted"/>
<dbReference type="PROSITE" id="PS50053">
    <property type="entry name" value="UBIQUITIN_2"/>
    <property type="match status" value="1"/>
</dbReference>
<keyword evidence="2 6" id="KW-0812">Transmembrane</keyword>
<dbReference type="PANTHER" id="PTHR12943:SF27">
    <property type="entry name" value="HOMOCYSTEINE-INDUCED ENDOPLASMIC RETICULUM PROTEIN, ISOFORM A"/>
    <property type="match status" value="1"/>
</dbReference>
<dbReference type="InterPro" id="IPR039751">
    <property type="entry name" value="HERPUD1/2"/>
</dbReference>
<feature type="domain" description="Ubiquitin-like" evidence="7">
    <location>
        <begin position="6"/>
        <end position="66"/>
    </location>
</feature>
<dbReference type="InterPro" id="IPR029071">
    <property type="entry name" value="Ubiquitin-like_domsf"/>
</dbReference>
<dbReference type="GO" id="GO:0030968">
    <property type="term" value="P:endoplasmic reticulum unfolded protein response"/>
    <property type="evidence" value="ECO:0007669"/>
    <property type="project" value="TreeGrafter"/>
</dbReference>
<comment type="subcellular location">
    <subcellularLocation>
        <location evidence="1">Membrane</location>
    </subcellularLocation>
</comment>
<feature type="compositionally biased region" description="Low complexity" evidence="5">
    <location>
        <begin position="490"/>
        <end position="503"/>
    </location>
</feature>
<evidence type="ECO:0000256" key="4">
    <source>
        <dbReference type="ARBA" id="ARBA00023136"/>
    </source>
</evidence>
<organism evidence="8 9">
    <name type="scientific">Exidia glandulosa HHB12029</name>
    <dbReference type="NCBI Taxonomy" id="1314781"/>
    <lineage>
        <taxon>Eukaryota</taxon>
        <taxon>Fungi</taxon>
        <taxon>Dikarya</taxon>
        <taxon>Basidiomycota</taxon>
        <taxon>Agaricomycotina</taxon>
        <taxon>Agaricomycetes</taxon>
        <taxon>Auriculariales</taxon>
        <taxon>Exidiaceae</taxon>
        <taxon>Exidia</taxon>
    </lineage>
</organism>
<feature type="region of interest" description="Disordered" evidence="5">
    <location>
        <begin position="486"/>
        <end position="519"/>
    </location>
</feature>
<protein>
    <recommendedName>
        <fullName evidence="7">Ubiquitin-like domain-containing protein</fullName>
    </recommendedName>
</protein>
<dbReference type="AlphaFoldDB" id="A0A165QS64"/>
<dbReference type="OrthoDB" id="21589at2759"/>
<dbReference type="EMBL" id="KV425882">
    <property type="protein sequence ID" value="KZW04003.1"/>
    <property type="molecule type" value="Genomic_DNA"/>
</dbReference>
<dbReference type="Proteomes" id="UP000077266">
    <property type="component" value="Unassembled WGS sequence"/>
</dbReference>
<dbReference type="SUPFAM" id="SSF54236">
    <property type="entry name" value="Ubiquitin-like"/>
    <property type="match status" value="1"/>
</dbReference>
<dbReference type="InterPro" id="IPR000626">
    <property type="entry name" value="Ubiquitin-like_dom"/>
</dbReference>
<feature type="region of interest" description="Disordered" evidence="5">
    <location>
        <begin position="86"/>
        <end position="125"/>
    </location>
</feature>
<name>A0A165QS64_EXIGL</name>
<keyword evidence="4 6" id="KW-0472">Membrane</keyword>
<dbReference type="PANTHER" id="PTHR12943">
    <property type="entry name" value="HOMOCYSTEINE-RESPONSIVE ENDOPLASMIC RETICULUM-RESIDENT UNIQUITIN-LIKE DOMAIN HERPUD PROTEIN FAMILY MEMBER"/>
    <property type="match status" value="1"/>
</dbReference>
<keyword evidence="3 6" id="KW-1133">Transmembrane helix</keyword>
<accession>A0A165QS64</accession>